<protein>
    <submittedName>
        <fullName evidence="3">NACHT, LRR and PYD domains-containing protein 12</fullName>
    </submittedName>
</protein>
<evidence type="ECO:0000313" key="3">
    <source>
        <dbReference type="EMBL" id="KAK9712156.1"/>
    </source>
</evidence>
<organism evidence="3 4">
    <name type="scientific">Basidiobolus ranarum</name>
    <dbReference type="NCBI Taxonomy" id="34480"/>
    <lineage>
        <taxon>Eukaryota</taxon>
        <taxon>Fungi</taxon>
        <taxon>Fungi incertae sedis</taxon>
        <taxon>Zoopagomycota</taxon>
        <taxon>Entomophthoromycotina</taxon>
        <taxon>Basidiobolomycetes</taxon>
        <taxon>Basidiobolales</taxon>
        <taxon>Basidiobolaceae</taxon>
        <taxon>Basidiobolus</taxon>
    </lineage>
</organism>
<dbReference type="Pfam" id="PF13516">
    <property type="entry name" value="LRR_6"/>
    <property type="match status" value="2"/>
</dbReference>
<dbReference type="InterPro" id="IPR032675">
    <property type="entry name" value="LRR_dom_sf"/>
</dbReference>
<comment type="caution">
    <text evidence="3">The sequence shown here is derived from an EMBL/GenBank/DDBJ whole genome shotgun (WGS) entry which is preliminary data.</text>
</comment>
<dbReference type="InterPro" id="IPR051261">
    <property type="entry name" value="NLR"/>
</dbReference>
<keyword evidence="1" id="KW-0433">Leucine-rich repeat</keyword>
<dbReference type="Proteomes" id="UP001479436">
    <property type="component" value="Unassembled WGS sequence"/>
</dbReference>
<sequence>MNARVPSLLCLTFQILATLPPGIIFHKIWPSLRRSWRQKLVLLLSPLQLLILDELLEIEDKKPASLKFHFSWPSLNQRDVSRSKEEYVERLWKYHWQEIVTLHQSQTQTGMCEQDNALEKIATVLLKSNQSQEKHGDKRPKTLSYSQKLCNLLQATGWIDVLRPVMALDSATPLDLVLTLILKNVRTLKLHHSFLSQVNLHPVLRKLVGVRHLEFHTLLTQPEIAQNVRLLFQNSNPEELTRVGFLFCKLYDGRIFRDIMESLAKLLDIPAKREFHLELVSTRINSPSIDALGNFLSRVSIQKLRLSSNDSSDQEIGYLIEKVICKSPQMTEIKLTDNEVGEMTLKVLGDLLSSPNCQIKTLDLANCDLDGYAIPQLTQSLSVNKSLRTLDISDSSLGSSGSQAFQKAFQLNRGIRCINLDHCQPGVDGSSCLLEGLLGCEKLEKISFLGNFINNEASFKALLCLLTQHPNLQHMSIDFCFSNATGFTLSDRLFMYLPLFTLTALSLPNSRLSDRAIEPLARQIQQHKVNILQLNLSNNHITDVGLELLSKALSSGPNCKHLVLNLSRNRITQSCMHPNIKLFDVNPARGRIRMTSHDGFDEW</sequence>
<dbReference type="PANTHER" id="PTHR24106">
    <property type="entry name" value="NACHT, LRR AND CARD DOMAINS-CONTAINING"/>
    <property type="match status" value="1"/>
</dbReference>
<evidence type="ECO:0000313" key="4">
    <source>
        <dbReference type="Proteomes" id="UP001479436"/>
    </source>
</evidence>
<evidence type="ECO:0000256" key="2">
    <source>
        <dbReference type="ARBA" id="ARBA00022737"/>
    </source>
</evidence>
<reference evidence="3 4" key="1">
    <citation type="submission" date="2023-04" db="EMBL/GenBank/DDBJ databases">
        <title>Genome of Basidiobolus ranarum AG-B5.</title>
        <authorList>
            <person name="Stajich J.E."/>
            <person name="Carter-House D."/>
            <person name="Gryganskyi A."/>
        </authorList>
    </citation>
    <scope>NUCLEOTIDE SEQUENCE [LARGE SCALE GENOMIC DNA]</scope>
    <source>
        <strain evidence="3 4">AG-B5</strain>
    </source>
</reference>
<name>A0ABR2W075_9FUNG</name>
<keyword evidence="4" id="KW-1185">Reference proteome</keyword>
<accession>A0ABR2W075</accession>
<dbReference type="SMART" id="SM00368">
    <property type="entry name" value="LRR_RI"/>
    <property type="match status" value="5"/>
</dbReference>
<dbReference type="InterPro" id="IPR001611">
    <property type="entry name" value="Leu-rich_rpt"/>
</dbReference>
<dbReference type="EMBL" id="JASJQH010007234">
    <property type="protein sequence ID" value="KAK9712156.1"/>
    <property type="molecule type" value="Genomic_DNA"/>
</dbReference>
<gene>
    <name evidence="3" type="primary">NLRP12</name>
    <name evidence="3" type="ORF">K7432_007336</name>
</gene>
<dbReference type="SUPFAM" id="SSF52047">
    <property type="entry name" value="RNI-like"/>
    <property type="match status" value="2"/>
</dbReference>
<keyword evidence="2" id="KW-0677">Repeat</keyword>
<dbReference type="Gene3D" id="3.80.10.10">
    <property type="entry name" value="Ribonuclease Inhibitor"/>
    <property type="match status" value="2"/>
</dbReference>
<proteinExistence type="predicted"/>
<evidence type="ECO:0000256" key="1">
    <source>
        <dbReference type="ARBA" id="ARBA00022614"/>
    </source>
</evidence>
<dbReference type="PROSITE" id="PS51450">
    <property type="entry name" value="LRR"/>
    <property type="match status" value="1"/>
</dbReference>